<evidence type="ECO:0000256" key="3">
    <source>
        <dbReference type="ARBA" id="ARBA00009500"/>
    </source>
</evidence>
<dbReference type="GO" id="GO:0042310">
    <property type="term" value="P:vasoconstriction"/>
    <property type="evidence" value="ECO:0007669"/>
    <property type="project" value="UniProtKB-KW"/>
</dbReference>
<keyword evidence="18" id="KW-1185">Reference proteome</keyword>
<feature type="chain" id="PRO_5028043585" description="Angiotensinogen" evidence="16">
    <location>
        <begin position="25"/>
        <end position="483"/>
    </location>
</feature>
<evidence type="ECO:0000256" key="13">
    <source>
        <dbReference type="ARBA" id="ARBA00033182"/>
    </source>
</evidence>
<dbReference type="InterPro" id="IPR023796">
    <property type="entry name" value="Serpin_dom"/>
</dbReference>
<keyword evidence="8" id="KW-1015">Disulfide bond</keyword>
<name>A0A6P6H5K8_PUMCO</name>
<evidence type="ECO:0000256" key="6">
    <source>
        <dbReference type="ARBA" id="ARBA00022729"/>
    </source>
</evidence>
<comment type="subcellular location">
    <subcellularLocation>
        <location evidence="2">Secreted</location>
    </subcellularLocation>
</comment>
<organism evidence="18 19">
    <name type="scientific">Puma concolor</name>
    <name type="common">Mountain lion</name>
    <name type="synonym">Felis concolor</name>
    <dbReference type="NCBI Taxonomy" id="9696"/>
    <lineage>
        <taxon>Eukaryota</taxon>
        <taxon>Metazoa</taxon>
        <taxon>Chordata</taxon>
        <taxon>Craniata</taxon>
        <taxon>Vertebrata</taxon>
        <taxon>Euteleostomi</taxon>
        <taxon>Mammalia</taxon>
        <taxon>Eutheria</taxon>
        <taxon>Laurasiatheria</taxon>
        <taxon>Carnivora</taxon>
        <taxon>Feliformia</taxon>
        <taxon>Felidae</taxon>
        <taxon>Felinae</taxon>
        <taxon>Puma</taxon>
    </lineage>
</organism>
<dbReference type="GO" id="GO:0003081">
    <property type="term" value="P:regulation of systemic arterial blood pressure by renin-angiotensin"/>
    <property type="evidence" value="ECO:0007669"/>
    <property type="project" value="InterPro"/>
</dbReference>
<feature type="signal peptide" evidence="16">
    <location>
        <begin position="1"/>
        <end position="24"/>
    </location>
</feature>
<dbReference type="GO" id="GO:0042981">
    <property type="term" value="P:regulation of apoptotic process"/>
    <property type="evidence" value="ECO:0007669"/>
    <property type="project" value="TreeGrafter"/>
</dbReference>
<dbReference type="PANTHER" id="PTHR11461:SF13">
    <property type="entry name" value="ANGIOTENSINOGEN"/>
    <property type="match status" value="1"/>
</dbReference>
<comment type="similarity">
    <text evidence="3 15">Belongs to the serpin family.</text>
</comment>
<dbReference type="InterPro" id="IPR036186">
    <property type="entry name" value="Serpin_sf"/>
</dbReference>
<dbReference type="KEGG" id="pcoo:112851576"/>
<dbReference type="InterPro" id="IPR042185">
    <property type="entry name" value="Serpin_sf_2"/>
</dbReference>
<proteinExistence type="inferred from homology"/>
<evidence type="ECO:0000256" key="5">
    <source>
        <dbReference type="ARBA" id="ARBA00022525"/>
    </source>
</evidence>
<dbReference type="PANTHER" id="PTHR11461">
    <property type="entry name" value="SERINE PROTEASE INHIBITOR, SERPIN"/>
    <property type="match status" value="1"/>
</dbReference>
<evidence type="ECO:0000256" key="15">
    <source>
        <dbReference type="RuleBase" id="RU000411"/>
    </source>
</evidence>
<keyword evidence="10" id="KW-0839">Vasoconstrictor</keyword>
<feature type="domain" description="Serpin" evidence="17">
    <location>
        <begin position="106"/>
        <end position="479"/>
    </location>
</feature>
<evidence type="ECO:0000256" key="2">
    <source>
        <dbReference type="ARBA" id="ARBA00004613"/>
    </source>
</evidence>
<dbReference type="AlphaFoldDB" id="A0A6P6H5K8"/>
<keyword evidence="7" id="KW-0838">Vasoactive</keyword>
<protein>
    <recommendedName>
        <fullName evidence="4">Angiotensinogen</fullName>
    </recommendedName>
    <alternativeName>
        <fullName evidence="13">Serpin A8</fullName>
    </alternativeName>
</protein>
<keyword evidence="9" id="KW-0325">Glycoprotein</keyword>
<gene>
    <name evidence="19" type="primary">AGT</name>
</gene>
<comment type="function">
    <text evidence="11">Stimulates aldosterone release.</text>
</comment>
<dbReference type="InterPro" id="IPR023795">
    <property type="entry name" value="Serpin_CS"/>
</dbReference>
<evidence type="ECO:0000259" key="17">
    <source>
        <dbReference type="SMART" id="SM00093"/>
    </source>
</evidence>
<dbReference type="InterPro" id="IPR000215">
    <property type="entry name" value="Serpin_fam"/>
</dbReference>
<comment type="function">
    <text evidence="14">Acts directly on vascular smooth muscle as a potent vasoconstrictor, affects cardiac contractility and heart rate through its action on the sympathetic nervous system, and alters renal sodium and water absorption through its ability to stimulate the zona glomerulosa cells of the adrenal cortex to synthesize and secrete aldosterone. Acts by binding to angiotensin receptors AGTR1 and AGTR2. Also binds the DEAR/FBXW7-AS1 receptor.</text>
</comment>
<dbReference type="Pfam" id="PF00079">
    <property type="entry name" value="Serpin"/>
    <property type="match status" value="1"/>
</dbReference>
<evidence type="ECO:0000313" key="18">
    <source>
        <dbReference type="Proteomes" id="UP000515131"/>
    </source>
</evidence>
<comment type="function">
    <text evidence="12">Is a ligand for the G-protein coupled receptor MAS1. Has vasodilator and antidiuretic effects. Has an antithrombotic effect that involves MAS1-mediated release of nitric oxide from platelets.</text>
</comment>
<comment type="function">
    <text evidence="1">Essential component of the renin-angiotensin system (RAS), a potent regulator of blood pressure, body fluid and electrolyte homeostasis.</text>
</comment>
<sequence>MAPAGASLRAAVLCLLAWAGLAAADRVYIHPFHLLVYSESSCEQLEKSNAEAPKEPTFTPVPIQAKTTPVDEEALREQLVLATEGLEEEDRLRAAKVGMMLNFLGFHMYRMLSESWSTASGAAILSPTALFGTLASFYLGALDPTASRLQAFLGVPGEAQGCTSRLDGHKVLSALHTIQGLLVAQGGASGQPRLLLSTVVGLFTAPGLRLKEPFVRGLAPFAPITLERSLDLSTDPDLAAEKINAFTQAVTGWKMNSPLSGVGPGSTLLFNTYVRFQGKTNPAELRSGLRRFWVDNTSAKIPMLLSAGTFQHWRLAWENNISMSVPLGRAACLLLVQPPSACRACSKVETLSFSTTVMAGKRSLSHVCHPPRTIRLTMPQLTLQGSYDLQDLLAQARLPTLLGAEANLGKISDDQLRVGKVLNSVLFELKADEGEEPTESAQQPDGPEALEVTLNSPFLFAIYEQDSTALHFLGRVANPLSAA</sequence>
<dbReference type="GO" id="GO:0005615">
    <property type="term" value="C:extracellular space"/>
    <property type="evidence" value="ECO:0007669"/>
    <property type="project" value="InterPro"/>
</dbReference>
<evidence type="ECO:0000256" key="12">
    <source>
        <dbReference type="ARBA" id="ARBA00029391"/>
    </source>
</evidence>
<evidence type="ECO:0000256" key="10">
    <source>
        <dbReference type="ARBA" id="ARBA00023322"/>
    </source>
</evidence>
<dbReference type="InterPro" id="IPR042178">
    <property type="entry name" value="Serpin_sf_1"/>
</dbReference>
<dbReference type="CTD" id="183"/>
<dbReference type="InterPro" id="IPR000227">
    <property type="entry name" value="Angiotensinogen"/>
</dbReference>
<evidence type="ECO:0000256" key="7">
    <source>
        <dbReference type="ARBA" id="ARBA00022858"/>
    </source>
</evidence>
<dbReference type="SMART" id="SM00093">
    <property type="entry name" value="SERPIN"/>
    <property type="match status" value="1"/>
</dbReference>
<dbReference type="Gene3D" id="3.30.497.10">
    <property type="entry name" value="Antithrombin, subunit I, domain 2"/>
    <property type="match status" value="1"/>
</dbReference>
<reference evidence="19" key="1">
    <citation type="submission" date="2025-08" db="UniProtKB">
        <authorList>
            <consortium name="RefSeq"/>
        </authorList>
    </citation>
    <scope>IDENTIFICATION</scope>
    <source>
        <tissue evidence="19">Blood</tissue>
    </source>
</reference>
<dbReference type="Proteomes" id="UP000515131">
    <property type="component" value="Unplaced"/>
</dbReference>
<evidence type="ECO:0000256" key="8">
    <source>
        <dbReference type="ARBA" id="ARBA00023157"/>
    </source>
</evidence>
<evidence type="ECO:0000256" key="9">
    <source>
        <dbReference type="ARBA" id="ARBA00023180"/>
    </source>
</evidence>
<dbReference type="GO" id="GO:0004867">
    <property type="term" value="F:serine-type endopeptidase inhibitor activity"/>
    <property type="evidence" value="ECO:0007669"/>
    <property type="project" value="InterPro"/>
</dbReference>
<accession>A0A6P6H5K8</accession>
<dbReference type="SUPFAM" id="SSF56574">
    <property type="entry name" value="Serpins"/>
    <property type="match status" value="1"/>
</dbReference>
<dbReference type="RefSeq" id="XP_025770863.1">
    <property type="nucleotide sequence ID" value="XM_025915078.1"/>
</dbReference>
<evidence type="ECO:0000256" key="16">
    <source>
        <dbReference type="SAM" id="SignalP"/>
    </source>
</evidence>
<evidence type="ECO:0000256" key="11">
    <source>
        <dbReference type="ARBA" id="ARBA00029380"/>
    </source>
</evidence>
<keyword evidence="5" id="KW-0964">Secreted</keyword>
<evidence type="ECO:0000256" key="14">
    <source>
        <dbReference type="ARBA" id="ARBA00046068"/>
    </source>
</evidence>
<dbReference type="PROSITE" id="PS00284">
    <property type="entry name" value="SERPIN"/>
    <property type="match status" value="1"/>
</dbReference>
<dbReference type="Gene3D" id="2.30.39.10">
    <property type="entry name" value="Alpha-1-antitrypsin, domain 1"/>
    <property type="match status" value="1"/>
</dbReference>
<evidence type="ECO:0000256" key="4">
    <source>
        <dbReference type="ARBA" id="ARBA00015105"/>
    </source>
</evidence>
<keyword evidence="6 16" id="KW-0732">Signal</keyword>
<evidence type="ECO:0000313" key="19">
    <source>
        <dbReference type="RefSeq" id="XP_025770863.1"/>
    </source>
</evidence>
<dbReference type="PRINTS" id="PR00654">
    <property type="entry name" value="ANGIOTENSNGN"/>
</dbReference>
<evidence type="ECO:0000256" key="1">
    <source>
        <dbReference type="ARBA" id="ARBA00002747"/>
    </source>
</evidence>
<dbReference type="GeneID" id="112851576"/>